<evidence type="ECO:0000313" key="2">
    <source>
        <dbReference type="EMBL" id="EUD64273.1"/>
    </source>
</evidence>
<name>W6ZY79_9APIC</name>
<protein>
    <submittedName>
        <fullName evidence="2">Uncharacterized protein</fullName>
    </submittedName>
</protein>
<organism evidence="2 3">
    <name type="scientific">Plasmodium inui San Antonio 1</name>
    <dbReference type="NCBI Taxonomy" id="1237626"/>
    <lineage>
        <taxon>Eukaryota</taxon>
        <taxon>Sar</taxon>
        <taxon>Alveolata</taxon>
        <taxon>Apicomplexa</taxon>
        <taxon>Aconoidasida</taxon>
        <taxon>Haemosporida</taxon>
        <taxon>Plasmodiidae</taxon>
        <taxon>Plasmodium</taxon>
        <taxon>Plasmodium (Plasmodium)</taxon>
    </lineage>
</organism>
<sequence length="82" mass="9485">MQKKITLTRKYTQRANINQKRSVEKPSRAQKSGTKEESKEKQTTEIGVQIAVAEPTTQKFRTKRKTTINPKGAKIKESEWHD</sequence>
<evidence type="ECO:0000313" key="3">
    <source>
        <dbReference type="Proteomes" id="UP000030640"/>
    </source>
</evidence>
<reference evidence="2 3" key="1">
    <citation type="submission" date="2013-02" db="EMBL/GenBank/DDBJ databases">
        <title>The Genome Sequence of Plasmodium inui San Antonio 1.</title>
        <authorList>
            <consortium name="The Broad Institute Genome Sequencing Platform"/>
            <consortium name="The Broad Institute Genome Sequencing Center for Infectious Disease"/>
            <person name="Neafsey D."/>
            <person name="Cheeseman I."/>
            <person name="Volkman S."/>
            <person name="Adams J."/>
            <person name="Walker B."/>
            <person name="Young S.K."/>
            <person name="Zeng Q."/>
            <person name="Gargeya S."/>
            <person name="Fitzgerald M."/>
            <person name="Haas B."/>
            <person name="Abouelleil A."/>
            <person name="Alvarado L."/>
            <person name="Arachchi H.M."/>
            <person name="Berlin A.M."/>
            <person name="Chapman S.B."/>
            <person name="Dewar J."/>
            <person name="Goldberg J."/>
            <person name="Griggs A."/>
            <person name="Gujja S."/>
            <person name="Hansen M."/>
            <person name="Howarth C."/>
            <person name="Imamovic A."/>
            <person name="Larimer J."/>
            <person name="McCowan C."/>
            <person name="Murphy C."/>
            <person name="Neiman D."/>
            <person name="Pearson M."/>
            <person name="Priest M."/>
            <person name="Roberts A."/>
            <person name="Saif S."/>
            <person name="Shea T."/>
            <person name="Sisk P."/>
            <person name="Sykes S."/>
            <person name="Wortman J."/>
            <person name="Nusbaum C."/>
            <person name="Birren B."/>
        </authorList>
    </citation>
    <scope>NUCLEOTIDE SEQUENCE [LARGE SCALE GENOMIC DNA]</scope>
    <source>
        <strain evidence="2 3">San Antonio 1</strain>
    </source>
</reference>
<dbReference type="GeneID" id="20040613"/>
<feature type="region of interest" description="Disordered" evidence="1">
    <location>
        <begin position="59"/>
        <end position="82"/>
    </location>
</feature>
<dbReference type="Proteomes" id="UP000030640">
    <property type="component" value="Unassembled WGS sequence"/>
</dbReference>
<evidence type="ECO:0000256" key="1">
    <source>
        <dbReference type="SAM" id="MobiDB-lite"/>
    </source>
</evidence>
<dbReference type="RefSeq" id="XP_008819132.1">
    <property type="nucleotide sequence ID" value="XM_008820910.1"/>
</dbReference>
<accession>W6ZY79</accession>
<dbReference type="EMBL" id="KI965517">
    <property type="protein sequence ID" value="EUD64273.1"/>
    <property type="molecule type" value="Genomic_DNA"/>
</dbReference>
<gene>
    <name evidence="2" type="ORF">C922_05339</name>
</gene>
<feature type="region of interest" description="Disordered" evidence="1">
    <location>
        <begin position="1"/>
        <end position="46"/>
    </location>
</feature>
<feature type="compositionally biased region" description="Polar residues" evidence="1">
    <location>
        <begin position="9"/>
        <end position="20"/>
    </location>
</feature>
<keyword evidence="3" id="KW-1185">Reference proteome</keyword>
<dbReference type="AlphaFoldDB" id="W6ZY79"/>
<dbReference type="VEuPathDB" id="PlasmoDB:C922_05339"/>
<feature type="compositionally biased region" description="Basic and acidic residues" evidence="1">
    <location>
        <begin position="21"/>
        <end position="43"/>
    </location>
</feature>
<proteinExistence type="predicted"/>